<dbReference type="EMBL" id="CACSIP010000035">
    <property type="protein sequence ID" value="CAA0129292.1"/>
    <property type="molecule type" value="Genomic_DNA"/>
</dbReference>
<dbReference type="AlphaFoldDB" id="A0A5S9R4J6"/>
<organism evidence="1 2">
    <name type="scientific">Mycolicibacterium vanbaalenii</name>
    <name type="common">Mycobacterium vanbaalenii</name>
    <dbReference type="NCBI Taxonomy" id="110539"/>
    <lineage>
        <taxon>Bacteria</taxon>
        <taxon>Bacillati</taxon>
        <taxon>Actinomycetota</taxon>
        <taxon>Actinomycetes</taxon>
        <taxon>Mycobacteriales</taxon>
        <taxon>Mycobacteriaceae</taxon>
        <taxon>Mycolicibacterium</taxon>
    </lineage>
</organism>
<dbReference type="OrthoDB" id="4645299at2"/>
<evidence type="ECO:0000313" key="2">
    <source>
        <dbReference type="Proteomes" id="UP000430146"/>
    </source>
</evidence>
<proteinExistence type="predicted"/>
<dbReference type="RefSeq" id="WP_159233485.1">
    <property type="nucleotide sequence ID" value="NZ_CACSIP010000035.1"/>
</dbReference>
<name>A0A5S9R4J6_MYCVN</name>
<gene>
    <name evidence="1" type="ORF">AELLOGFF_05518</name>
</gene>
<accession>A0A5S9R4J6</accession>
<sequence length="103" mass="11003">MSLHVRLRINSDLVEAVEITRDHDDNGTDVDAVNVGELWLSAHAEGMRNGLELAASLCNDLAGERSGISEAALENARDEIRLLALQIADPDATNVDTPGDPDA</sequence>
<reference evidence="1 2" key="1">
    <citation type="submission" date="2019-11" db="EMBL/GenBank/DDBJ databases">
        <authorList>
            <person name="Holert J."/>
        </authorList>
    </citation>
    <scope>NUCLEOTIDE SEQUENCE [LARGE SCALE GENOMIC DNA]</scope>
    <source>
        <strain evidence="1">BC8_1</strain>
    </source>
</reference>
<dbReference type="Proteomes" id="UP000430146">
    <property type="component" value="Unassembled WGS sequence"/>
</dbReference>
<keyword evidence="2" id="KW-1185">Reference proteome</keyword>
<protein>
    <submittedName>
        <fullName evidence="1">Uncharacterized protein</fullName>
    </submittedName>
</protein>
<evidence type="ECO:0000313" key="1">
    <source>
        <dbReference type="EMBL" id="CAA0129292.1"/>
    </source>
</evidence>